<evidence type="ECO:0000256" key="2">
    <source>
        <dbReference type="SAM" id="SignalP"/>
    </source>
</evidence>
<dbReference type="RefSeq" id="WP_189456181.1">
    <property type="nucleotide sequence ID" value="NZ_BMYD01000003.1"/>
</dbReference>
<feature type="compositionally biased region" description="Polar residues" evidence="1">
    <location>
        <begin position="359"/>
        <end position="369"/>
    </location>
</feature>
<feature type="compositionally biased region" description="Basic and acidic residues" evidence="1">
    <location>
        <begin position="340"/>
        <end position="354"/>
    </location>
</feature>
<dbReference type="Proteomes" id="UP000646426">
    <property type="component" value="Unassembled WGS sequence"/>
</dbReference>
<dbReference type="EMBL" id="BMYD01000003">
    <property type="protein sequence ID" value="GHA82478.1"/>
    <property type="molecule type" value="Genomic_DNA"/>
</dbReference>
<comment type="caution">
    <text evidence="3">The sequence shown here is derived from an EMBL/GenBank/DDBJ whole genome shotgun (WGS) entry which is preliminary data.</text>
</comment>
<feature type="signal peptide" evidence="2">
    <location>
        <begin position="1"/>
        <end position="22"/>
    </location>
</feature>
<accession>A0A918W8V9</accession>
<keyword evidence="4" id="KW-1185">Reference proteome</keyword>
<keyword evidence="2" id="KW-0732">Signal</keyword>
<feature type="chain" id="PRO_5037549576" evidence="2">
    <location>
        <begin position="23"/>
        <end position="369"/>
    </location>
</feature>
<dbReference type="Gene3D" id="3.90.226.10">
    <property type="entry name" value="2-enoyl-CoA Hydratase, Chain A, domain 1"/>
    <property type="match status" value="1"/>
</dbReference>
<evidence type="ECO:0000256" key="1">
    <source>
        <dbReference type="SAM" id="MobiDB-lite"/>
    </source>
</evidence>
<evidence type="ECO:0000313" key="3">
    <source>
        <dbReference type="EMBL" id="GHA82478.1"/>
    </source>
</evidence>
<dbReference type="InterPro" id="IPR029045">
    <property type="entry name" value="ClpP/crotonase-like_dom_sf"/>
</dbReference>
<sequence>MWSKTWGLWLCLAVAGCGSADRAPPVTFANESDGTAEPVVDPAPQAAPVDVMTSTHWPDARLEGGTARITCSFDYEADGEGEPLESLTFFALVDALSPCRETGRVRVRYEGKIGAGFTALVQRVAAMADRMEIQSRVLDISSTGGHVEEAIRAGDVMADTRWDIWVREDAICHSACVLVLAGGDTRSVKGKVGIHRLFRDRSRANSRAELRAELKQVHGDVTEYLERNGGAAALADLMMTVPNRDLRLLTSEELTLFGLAGVNAAQADLDRILVMRRCGKPFVQRRDAFAYAFENQCLKDPGDGFEEQRMCGLALRKQFGFPDATCPNDGPLADLMEPDGDLRLARKDDEKRDAPPPSATTSGSTVRSR</sequence>
<gene>
    <name evidence="3" type="ORF">GCM10007067_20560</name>
</gene>
<feature type="region of interest" description="Disordered" evidence="1">
    <location>
        <begin position="327"/>
        <end position="369"/>
    </location>
</feature>
<evidence type="ECO:0000313" key="4">
    <source>
        <dbReference type="Proteomes" id="UP000646426"/>
    </source>
</evidence>
<proteinExistence type="predicted"/>
<name>A0A918W8V9_9GAMM</name>
<reference evidence="3" key="1">
    <citation type="journal article" date="2014" name="Int. J. Syst. Evol. Microbiol.">
        <title>Complete genome sequence of Corynebacterium casei LMG S-19264T (=DSM 44701T), isolated from a smear-ripened cheese.</title>
        <authorList>
            <consortium name="US DOE Joint Genome Institute (JGI-PGF)"/>
            <person name="Walter F."/>
            <person name="Albersmeier A."/>
            <person name="Kalinowski J."/>
            <person name="Ruckert C."/>
        </authorList>
    </citation>
    <scope>NUCLEOTIDE SEQUENCE</scope>
    <source>
        <strain evidence="3">KCTC 23077</strain>
    </source>
</reference>
<dbReference type="PROSITE" id="PS51257">
    <property type="entry name" value="PROKAR_LIPOPROTEIN"/>
    <property type="match status" value="1"/>
</dbReference>
<reference evidence="3" key="2">
    <citation type="submission" date="2020-09" db="EMBL/GenBank/DDBJ databases">
        <authorList>
            <person name="Sun Q."/>
            <person name="Kim S."/>
        </authorList>
    </citation>
    <scope>NUCLEOTIDE SEQUENCE</scope>
    <source>
        <strain evidence="3">KCTC 23077</strain>
    </source>
</reference>
<dbReference type="AlphaFoldDB" id="A0A918W8V9"/>
<protein>
    <submittedName>
        <fullName evidence="3">Uncharacterized protein</fullName>
    </submittedName>
</protein>
<dbReference type="SUPFAM" id="SSF52096">
    <property type="entry name" value="ClpP/crotonase"/>
    <property type="match status" value="1"/>
</dbReference>
<organism evidence="3 4">
    <name type="scientific">Cognatilysobacter bugurensis</name>
    <dbReference type="NCBI Taxonomy" id="543356"/>
    <lineage>
        <taxon>Bacteria</taxon>
        <taxon>Pseudomonadati</taxon>
        <taxon>Pseudomonadota</taxon>
        <taxon>Gammaproteobacteria</taxon>
        <taxon>Lysobacterales</taxon>
        <taxon>Lysobacteraceae</taxon>
        <taxon>Cognatilysobacter</taxon>
    </lineage>
</organism>